<gene>
    <name evidence="1" type="ORF">LCGC14_0846620</name>
</gene>
<accession>A0A0F9PGC4</accession>
<dbReference type="EMBL" id="LAZR01002503">
    <property type="protein sequence ID" value="KKN29209.1"/>
    <property type="molecule type" value="Genomic_DNA"/>
</dbReference>
<reference evidence="1" key="1">
    <citation type="journal article" date="2015" name="Nature">
        <title>Complex archaea that bridge the gap between prokaryotes and eukaryotes.</title>
        <authorList>
            <person name="Spang A."/>
            <person name="Saw J.H."/>
            <person name="Jorgensen S.L."/>
            <person name="Zaremba-Niedzwiedzka K."/>
            <person name="Martijn J."/>
            <person name="Lind A.E."/>
            <person name="van Eijk R."/>
            <person name="Schleper C."/>
            <person name="Guy L."/>
            <person name="Ettema T.J."/>
        </authorList>
    </citation>
    <scope>NUCLEOTIDE SEQUENCE</scope>
</reference>
<comment type="caution">
    <text evidence="1">The sequence shown here is derived from an EMBL/GenBank/DDBJ whole genome shotgun (WGS) entry which is preliminary data.</text>
</comment>
<sequence>MGTHTINITLNYPELSGDLELDKVNVNIDGWRCLDEGVRKQVLKLLQ</sequence>
<evidence type="ECO:0000313" key="1">
    <source>
        <dbReference type="EMBL" id="KKN29209.1"/>
    </source>
</evidence>
<organism evidence="1">
    <name type="scientific">marine sediment metagenome</name>
    <dbReference type="NCBI Taxonomy" id="412755"/>
    <lineage>
        <taxon>unclassified sequences</taxon>
        <taxon>metagenomes</taxon>
        <taxon>ecological metagenomes</taxon>
    </lineage>
</organism>
<proteinExistence type="predicted"/>
<name>A0A0F9PGC4_9ZZZZ</name>
<protein>
    <submittedName>
        <fullName evidence="1">Uncharacterized protein</fullName>
    </submittedName>
</protein>
<dbReference type="AlphaFoldDB" id="A0A0F9PGC4"/>